<evidence type="ECO:0000313" key="1">
    <source>
        <dbReference type="EMBL" id="OYD16602.1"/>
    </source>
</evidence>
<sequence>MNELAKEIADWREEKGFITSWDNMLEKLMLVVSEVSEAAECYRNDDKEGFNEEIADTFIRLFDISGTLGIDIEKEIGEKMEKNRKRPYRHGKKMGDVGR</sequence>
<dbReference type="PANTHER" id="PTHR42702">
    <property type="entry name" value="NUCLEOTIDE PYROPHOSPHOHYDROLASE"/>
    <property type="match status" value="1"/>
</dbReference>
<accession>A0A235BWI6</accession>
<name>A0A235BWI6_UNCW3</name>
<dbReference type="EMBL" id="NOZQ01000059">
    <property type="protein sequence ID" value="OYD16602.1"/>
    <property type="molecule type" value="Genomic_DNA"/>
</dbReference>
<dbReference type="AlphaFoldDB" id="A0A235BWI6"/>
<gene>
    <name evidence="1" type="ORF">CH333_03040</name>
</gene>
<dbReference type="SUPFAM" id="SSF101386">
    <property type="entry name" value="all-alpha NTP pyrophosphatases"/>
    <property type="match status" value="1"/>
</dbReference>
<comment type="caution">
    <text evidence="1">The sequence shown here is derived from an EMBL/GenBank/DDBJ whole genome shotgun (WGS) entry which is preliminary data.</text>
</comment>
<dbReference type="Gene3D" id="1.10.287.1080">
    <property type="entry name" value="MazG-like"/>
    <property type="match status" value="1"/>
</dbReference>
<protein>
    <submittedName>
        <fullName evidence="1">Uncharacterized protein</fullName>
    </submittedName>
</protein>
<organism evidence="1 2">
    <name type="scientific">candidate division WOR-3 bacterium JGI_Cruoil_03_44_89</name>
    <dbReference type="NCBI Taxonomy" id="1973748"/>
    <lineage>
        <taxon>Bacteria</taxon>
        <taxon>Bacteria division WOR-3</taxon>
    </lineage>
</organism>
<evidence type="ECO:0000313" key="2">
    <source>
        <dbReference type="Proteomes" id="UP000215215"/>
    </source>
</evidence>
<dbReference type="PANTHER" id="PTHR42702:SF1">
    <property type="entry name" value="REGULATORY PROTEIN FOR BETA-LACTAMASE"/>
    <property type="match status" value="1"/>
</dbReference>
<dbReference type="Proteomes" id="UP000215215">
    <property type="component" value="Unassembled WGS sequence"/>
</dbReference>
<reference evidence="1 2" key="1">
    <citation type="submission" date="2017-07" db="EMBL/GenBank/DDBJ databases">
        <title>Recovery of genomes from metagenomes via a dereplication, aggregation, and scoring strategy.</title>
        <authorList>
            <person name="Sieber C.M."/>
            <person name="Probst A.J."/>
            <person name="Sharrar A."/>
            <person name="Thomas B.C."/>
            <person name="Hess M."/>
            <person name="Tringe S.G."/>
            <person name="Banfield J.F."/>
        </authorList>
    </citation>
    <scope>NUCLEOTIDE SEQUENCE [LARGE SCALE GENOMIC DNA]</scope>
    <source>
        <strain evidence="1">JGI_Cruoil_03_44_89</strain>
    </source>
</reference>
<proteinExistence type="predicted"/>